<name>A0A0R2ANQ2_9LACO</name>
<sequence>MLKMPKDKTTSNEKSPFDVGDTVKFKLEKKEFTGTIEKSYTNAFLIGFKSNDIELEDKYHDKVVINNKNLKMVKKN</sequence>
<dbReference type="Pfam" id="PF09953">
    <property type="entry name" value="DUF2187"/>
    <property type="match status" value="1"/>
</dbReference>
<evidence type="ECO:0008006" key="3">
    <source>
        <dbReference type="Google" id="ProtNLM"/>
    </source>
</evidence>
<keyword evidence="2" id="KW-1185">Reference proteome</keyword>
<protein>
    <recommendedName>
        <fullName evidence="3">DUF2187 domain-containing protein</fullName>
    </recommendedName>
</protein>
<reference evidence="1 2" key="1">
    <citation type="journal article" date="2015" name="Genome Announc.">
        <title>Expanding the biotechnology potential of lactobacilli through comparative genomics of 213 strains and associated genera.</title>
        <authorList>
            <person name="Sun Z."/>
            <person name="Harris H.M."/>
            <person name="McCann A."/>
            <person name="Guo C."/>
            <person name="Argimon S."/>
            <person name="Zhang W."/>
            <person name="Yang X."/>
            <person name="Jeffery I.B."/>
            <person name="Cooney J.C."/>
            <person name="Kagawa T.F."/>
            <person name="Liu W."/>
            <person name="Song Y."/>
            <person name="Salvetti E."/>
            <person name="Wrobel A."/>
            <person name="Rasinkangas P."/>
            <person name="Parkhill J."/>
            <person name="Rea M.C."/>
            <person name="O'Sullivan O."/>
            <person name="Ritari J."/>
            <person name="Douillard F.P."/>
            <person name="Paul Ross R."/>
            <person name="Yang R."/>
            <person name="Briner A.E."/>
            <person name="Felis G.E."/>
            <person name="de Vos W.M."/>
            <person name="Barrangou R."/>
            <person name="Klaenhammer T.R."/>
            <person name="Caufield P.W."/>
            <person name="Cui Y."/>
            <person name="Zhang H."/>
            <person name="O'Toole P.W."/>
        </authorList>
    </citation>
    <scope>NUCLEOTIDE SEQUENCE [LARGE SCALE GENOMIC DNA]</scope>
    <source>
        <strain evidence="1 2">DSM 23829</strain>
    </source>
</reference>
<dbReference type="STRING" id="1423781.FD06_GL001325"/>
<proteinExistence type="predicted"/>
<dbReference type="InterPro" id="IPR018690">
    <property type="entry name" value="DUF2187"/>
</dbReference>
<evidence type="ECO:0000313" key="2">
    <source>
        <dbReference type="Proteomes" id="UP000052012"/>
    </source>
</evidence>
<dbReference type="AlphaFoldDB" id="A0A0R2ANQ2"/>
<dbReference type="EMBL" id="AYYQ01000029">
    <property type="protein sequence ID" value="KRM68303.1"/>
    <property type="molecule type" value="Genomic_DNA"/>
</dbReference>
<comment type="caution">
    <text evidence="1">The sequence shown here is derived from an EMBL/GenBank/DDBJ whole genome shotgun (WGS) entry which is preliminary data.</text>
</comment>
<dbReference type="Proteomes" id="UP000052012">
    <property type="component" value="Unassembled WGS sequence"/>
</dbReference>
<organism evidence="1 2">
    <name type="scientific">Apilactobacillus ozensis DSM 23829 = JCM 17196</name>
    <dbReference type="NCBI Taxonomy" id="1423781"/>
    <lineage>
        <taxon>Bacteria</taxon>
        <taxon>Bacillati</taxon>
        <taxon>Bacillota</taxon>
        <taxon>Bacilli</taxon>
        <taxon>Lactobacillales</taxon>
        <taxon>Lactobacillaceae</taxon>
        <taxon>Apilactobacillus</taxon>
    </lineage>
</organism>
<gene>
    <name evidence="1" type="ORF">FD06_GL001325</name>
</gene>
<dbReference type="PATRIC" id="fig|1423781.4.peg.1373"/>
<accession>A0A0R2ANQ2</accession>
<evidence type="ECO:0000313" key="1">
    <source>
        <dbReference type="EMBL" id="KRM68303.1"/>
    </source>
</evidence>